<protein>
    <submittedName>
        <fullName evidence="1">Uncharacterized protein</fullName>
    </submittedName>
</protein>
<sequence length="69" mass="8473">MARESSASKNTKVAVYLNFLQHNIYVIFQPRVKIYKKKILLYFQLRINSQMPRIMRHSYVVFLFQYVWN</sequence>
<keyword evidence="3" id="KW-1185">Reference proteome</keyword>
<evidence type="ECO:0000313" key="1">
    <source>
        <dbReference type="EMBL" id="KZN09629.1"/>
    </source>
</evidence>
<organism evidence="1">
    <name type="scientific">Daucus carota subsp. sativus</name>
    <name type="common">Carrot</name>
    <dbReference type="NCBI Taxonomy" id="79200"/>
    <lineage>
        <taxon>Eukaryota</taxon>
        <taxon>Viridiplantae</taxon>
        <taxon>Streptophyta</taxon>
        <taxon>Embryophyta</taxon>
        <taxon>Tracheophyta</taxon>
        <taxon>Spermatophyta</taxon>
        <taxon>Magnoliopsida</taxon>
        <taxon>eudicotyledons</taxon>
        <taxon>Gunneridae</taxon>
        <taxon>Pentapetalae</taxon>
        <taxon>asterids</taxon>
        <taxon>campanulids</taxon>
        <taxon>Apiales</taxon>
        <taxon>Apiaceae</taxon>
        <taxon>Apioideae</taxon>
        <taxon>Scandiceae</taxon>
        <taxon>Daucinae</taxon>
        <taxon>Daucus</taxon>
        <taxon>Daucus sect. Daucus</taxon>
    </lineage>
</organism>
<reference evidence="1" key="1">
    <citation type="journal article" date="2016" name="Nat. Genet.">
        <title>A high-quality carrot genome assembly provides new insights into carotenoid accumulation and asterid genome evolution.</title>
        <authorList>
            <person name="Iorizzo M."/>
            <person name="Ellison S."/>
            <person name="Senalik D."/>
            <person name="Zeng P."/>
            <person name="Satapoomin P."/>
            <person name="Huang J."/>
            <person name="Bowman M."/>
            <person name="Iovene M."/>
            <person name="Sanseverino W."/>
            <person name="Cavagnaro P."/>
            <person name="Yildiz M."/>
            <person name="Macko-Podgorni A."/>
            <person name="Moranska E."/>
            <person name="Grzebelus E."/>
            <person name="Grzebelus D."/>
            <person name="Ashrafi H."/>
            <person name="Zheng Z."/>
            <person name="Cheng S."/>
            <person name="Spooner D."/>
            <person name="Van Deynze A."/>
            <person name="Simon P."/>
        </authorList>
    </citation>
    <scope>NUCLEOTIDE SEQUENCE [LARGE SCALE GENOMIC DNA]</scope>
    <source>
        <tissue evidence="1">Leaf</tissue>
    </source>
</reference>
<reference evidence="2" key="2">
    <citation type="submission" date="2022-03" db="EMBL/GenBank/DDBJ databases">
        <title>Draft title - Genomic analysis of global carrot germplasm unveils the trajectory of domestication and the origin of high carotenoid orange carrot.</title>
        <authorList>
            <person name="Iorizzo M."/>
            <person name="Ellison S."/>
            <person name="Senalik D."/>
            <person name="Macko-Podgorni A."/>
            <person name="Grzebelus D."/>
            <person name="Bostan H."/>
            <person name="Rolling W."/>
            <person name="Curaba J."/>
            <person name="Simon P."/>
        </authorList>
    </citation>
    <scope>NUCLEOTIDE SEQUENCE</scope>
    <source>
        <tissue evidence="2">Leaf</tissue>
    </source>
</reference>
<name>A0A166H262_DAUCS</name>
<evidence type="ECO:0000313" key="3">
    <source>
        <dbReference type="Proteomes" id="UP000077755"/>
    </source>
</evidence>
<dbReference type="EMBL" id="CP093343">
    <property type="protein sequence ID" value="WOG83196.1"/>
    <property type="molecule type" value="Genomic_DNA"/>
</dbReference>
<gene>
    <name evidence="1" type="ORF">DCAR_002285</name>
    <name evidence="2" type="ORF">DCAR_0102370</name>
</gene>
<accession>A0A166H262</accession>
<dbReference type="Gramene" id="KZN09629">
    <property type="protein sequence ID" value="KZN09629"/>
    <property type="gene ID" value="DCAR_002285"/>
</dbReference>
<proteinExistence type="predicted"/>
<dbReference type="AlphaFoldDB" id="A0A166H262"/>
<evidence type="ECO:0000313" key="2">
    <source>
        <dbReference type="EMBL" id="WOG83196.1"/>
    </source>
</evidence>
<dbReference type="EMBL" id="LNRQ01000001">
    <property type="protein sequence ID" value="KZN09629.1"/>
    <property type="molecule type" value="Genomic_DNA"/>
</dbReference>
<dbReference type="Proteomes" id="UP000077755">
    <property type="component" value="Chromosome 1"/>
</dbReference>